<accession>A0A4C1X6S1</accession>
<evidence type="ECO:0000313" key="2">
    <source>
        <dbReference type="Proteomes" id="UP000299102"/>
    </source>
</evidence>
<organism evidence="1 2">
    <name type="scientific">Eumeta variegata</name>
    <name type="common">Bagworm moth</name>
    <name type="synonym">Eumeta japonica</name>
    <dbReference type="NCBI Taxonomy" id="151549"/>
    <lineage>
        <taxon>Eukaryota</taxon>
        <taxon>Metazoa</taxon>
        <taxon>Ecdysozoa</taxon>
        <taxon>Arthropoda</taxon>
        <taxon>Hexapoda</taxon>
        <taxon>Insecta</taxon>
        <taxon>Pterygota</taxon>
        <taxon>Neoptera</taxon>
        <taxon>Endopterygota</taxon>
        <taxon>Lepidoptera</taxon>
        <taxon>Glossata</taxon>
        <taxon>Ditrysia</taxon>
        <taxon>Tineoidea</taxon>
        <taxon>Psychidae</taxon>
        <taxon>Oiketicinae</taxon>
        <taxon>Eumeta</taxon>
    </lineage>
</organism>
<name>A0A4C1X6S1_EUMVA</name>
<keyword evidence="1" id="KW-0808">Transferase</keyword>
<sequence>MCSFGLLLLEDSKNNWENCSCSLFKLSFKCIGVPSGGQGRPAVATAAVGVAGFEILEHFPYFLDLASSDFYLFSRVKEYMKGQRFEDDEAVVAAVQEFLGPQDEEFSNILILTLFPHTQL</sequence>
<proteinExistence type="predicted"/>
<keyword evidence="2" id="KW-1185">Reference proteome</keyword>
<dbReference type="AlphaFoldDB" id="A0A4C1X6S1"/>
<evidence type="ECO:0000313" key="1">
    <source>
        <dbReference type="EMBL" id="GBP58069.1"/>
    </source>
</evidence>
<dbReference type="Proteomes" id="UP000299102">
    <property type="component" value="Unassembled WGS sequence"/>
</dbReference>
<dbReference type="STRING" id="151549.A0A4C1X6S1"/>
<dbReference type="GO" id="GO:0032259">
    <property type="term" value="P:methylation"/>
    <property type="evidence" value="ECO:0007669"/>
    <property type="project" value="UniProtKB-KW"/>
</dbReference>
<gene>
    <name evidence="1" type="primary">SETMAR</name>
    <name evidence="1" type="ORF">EVAR_39786_1</name>
</gene>
<dbReference type="Gene3D" id="3.30.420.10">
    <property type="entry name" value="Ribonuclease H-like superfamily/Ribonuclease H"/>
    <property type="match status" value="1"/>
</dbReference>
<dbReference type="InterPro" id="IPR036397">
    <property type="entry name" value="RNaseH_sf"/>
</dbReference>
<dbReference type="EMBL" id="BGZK01000726">
    <property type="protein sequence ID" value="GBP58069.1"/>
    <property type="molecule type" value="Genomic_DNA"/>
</dbReference>
<comment type="caution">
    <text evidence="1">The sequence shown here is derived from an EMBL/GenBank/DDBJ whole genome shotgun (WGS) entry which is preliminary data.</text>
</comment>
<protein>
    <submittedName>
        <fullName evidence="1">Histone-lysine N-methyltransferase SETMAR</fullName>
    </submittedName>
</protein>
<dbReference type="GO" id="GO:0008168">
    <property type="term" value="F:methyltransferase activity"/>
    <property type="evidence" value="ECO:0007669"/>
    <property type="project" value="UniProtKB-KW"/>
</dbReference>
<reference evidence="1 2" key="1">
    <citation type="journal article" date="2019" name="Commun. Biol.">
        <title>The bagworm genome reveals a unique fibroin gene that provides high tensile strength.</title>
        <authorList>
            <person name="Kono N."/>
            <person name="Nakamura H."/>
            <person name="Ohtoshi R."/>
            <person name="Tomita M."/>
            <person name="Numata K."/>
            <person name="Arakawa K."/>
        </authorList>
    </citation>
    <scope>NUCLEOTIDE SEQUENCE [LARGE SCALE GENOMIC DNA]</scope>
</reference>
<dbReference type="GO" id="GO:0003676">
    <property type="term" value="F:nucleic acid binding"/>
    <property type="evidence" value="ECO:0007669"/>
    <property type="project" value="InterPro"/>
</dbReference>
<keyword evidence="1" id="KW-0489">Methyltransferase</keyword>